<dbReference type="Gene3D" id="1.10.287.950">
    <property type="entry name" value="Methyl-accepting chemotaxis protein"/>
    <property type="match status" value="1"/>
</dbReference>
<evidence type="ECO:0000259" key="7">
    <source>
        <dbReference type="PROSITE" id="PS50885"/>
    </source>
</evidence>
<feature type="domain" description="HAMP" evidence="7">
    <location>
        <begin position="794"/>
        <end position="845"/>
    </location>
</feature>
<dbReference type="InterPro" id="IPR016132">
    <property type="entry name" value="Phyto_chromo_attachment"/>
</dbReference>
<dbReference type="CDD" id="cd06225">
    <property type="entry name" value="HAMP"/>
    <property type="match status" value="2"/>
</dbReference>
<dbReference type="InterPro" id="IPR003660">
    <property type="entry name" value="HAMP_dom"/>
</dbReference>
<dbReference type="GO" id="GO:0007165">
    <property type="term" value="P:signal transduction"/>
    <property type="evidence" value="ECO:0007669"/>
    <property type="project" value="UniProtKB-KW"/>
</dbReference>
<feature type="domain" description="Phytochrome chromophore attachment site" evidence="5">
    <location>
        <begin position="625"/>
        <end position="761"/>
    </location>
</feature>
<dbReference type="PANTHER" id="PTHR32089">
    <property type="entry name" value="METHYL-ACCEPTING CHEMOTAXIS PROTEIN MCPB"/>
    <property type="match status" value="1"/>
</dbReference>
<feature type="transmembrane region" description="Helical" evidence="4">
    <location>
        <begin position="37"/>
        <end position="60"/>
    </location>
</feature>
<dbReference type="Gene3D" id="1.10.8.500">
    <property type="entry name" value="HAMP domain in histidine kinase"/>
    <property type="match status" value="1"/>
</dbReference>
<dbReference type="PROSITE" id="PS50885">
    <property type="entry name" value="HAMP"/>
    <property type="match status" value="2"/>
</dbReference>
<evidence type="ECO:0000313" key="8">
    <source>
        <dbReference type="EMBL" id="WNZ21468.1"/>
    </source>
</evidence>
<evidence type="ECO:0000256" key="1">
    <source>
        <dbReference type="ARBA" id="ARBA00023224"/>
    </source>
</evidence>
<comment type="similarity">
    <text evidence="2">Belongs to the methyl-accepting chemotaxis (MCP) protein family.</text>
</comment>
<dbReference type="Pfam" id="PF00015">
    <property type="entry name" value="MCPsignal"/>
    <property type="match status" value="1"/>
</dbReference>
<dbReference type="PROSITE" id="PS50046">
    <property type="entry name" value="PHYTOCHROME_2"/>
    <property type="match status" value="2"/>
</dbReference>
<name>A0AA97APF2_9CYAN</name>
<organism evidence="8">
    <name type="scientific">Leptolyngbya sp. NK1-12</name>
    <dbReference type="NCBI Taxonomy" id="2547451"/>
    <lineage>
        <taxon>Bacteria</taxon>
        <taxon>Bacillati</taxon>
        <taxon>Cyanobacteriota</taxon>
        <taxon>Cyanophyceae</taxon>
        <taxon>Leptolyngbyales</taxon>
        <taxon>Leptolyngbyaceae</taxon>
        <taxon>Leptolyngbya group</taxon>
        <taxon>Leptolyngbya</taxon>
    </lineage>
</organism>
<dbReference type="SUPFAM" id="SSF158472">
    <property type="entry name" value="HAMP domain-like"/>
    <property type="match status" value="1"/>
</dbReference>
<keyword evidence="4" id="KW-0812">Transmembrane</keyword>
<evidence type="ECO:0000256" key="4">
    <source>
        <dbReference type="SAM" id="Phobius"/>
    </source>
</evidence>
<dbReference type="SUPFAM" id="SSF55781">
    <property type="entry name" value="GAF domain-like"/>
    <property type="match status" value="2"/>
</dbReference>
<dbReference type="RefSeq" id="WP_316432707.1">
    <property type="nucleotide sequence ID" value="NZ_CP053586.1"/>
</dbReference>
<evidence type="ECO:0000259" key="6">
    <source>
        <dbReference type="PROSITE" id="PS50111"/>
    </source>
</evidence>
<reference evidence="8" key="1">
    <citation type="submission" date="2020-05" db="EMBL/GenBank/DDBJ databases">
        <authorList>
            <person name="Zhu T."/>
            <person name="Keshari N."/>
            <person name="Lu X."/>
        </authorList>
    </citation>
    <scope>NUCLEOTIDE SEQUENCE</scope>
    <source>
        <strain evidence="8">NK1-12</strain>
    </source>
</reference>
<dbReference type="PANTHER" id="PTHR32089:SF114">
    <property type="entry name" value="METHYL-ACCEPTING CHEMOTAXIS PROTEIN MCPB"/>
    <property type="match status" value="1"/>
</dbReference>
<dbReference type="SMART" id="SM00065">
    <property type="entry name" value="GAF"/>
    <property type="match status" value="2"/>
</dbReference>
<dbReference type="SUPFAM" id="SSF58104">
    <property type="entry name" value="Methyl-accepting chemotaxis protein (MCP) signaling domain"/>
    <property type="match status" value="1"/>
</dbReference>
<dbReference type="FunFam" id="1.10.287.950:FF:000001">
    <property type="entry name" value="Methyl-accepting chemotaxis sensory transducer"/>
    <property type="match status" value="1"/>
</dbReference>
<feature type="domain" description="Methyl-accepting transducer" evidence="6">
    <location>
        <begin position="850"/>
        <end position="1086"/>
    </location>
</feature>
<dbReference type="CDD" id="cd11386">
    <property type="entry name" value="MCP_signal"/>
    <property type="match status" value="1"/>
</dbReference>
<evidence type="ECO:0000256" key="3">
    <source>
        <dbReference type="PROSITE-ProRule" id="PRU00284"/>
    </source>
</evidence>
<feature type="domain" description="HAMP" evidence="7">
    <location>
        <begin position="370"/>
        <end position="422"/>
    </location>
</feature>
<dbReference type="InterPro" id="IPR003018">
    <property type="entry name" value="GAF"/>
</dbReference>
<dbReference type="SMART" id="SM00304">
    <property type="entry name" value="HAMP"/>
    <property type="match status" value="2"/>
</dbReference>
<dbReference type="SMART" id="SM00283">
    <property type="entry name" value="MA"/>
    <property type="match status" value="1"/>
</dbReference>
<gene>
    <name evidence="8" type="ORF">HJG54_00370</name>
</gene>
<dbReference type="GO" id="GO:0016020">
    <property type="term" value="C:membrane"/>
    <property type="evidence" value="ECO:0007669"/>
    <property type="project" value="InterPro"/>
</dbReference>
<feature type="domain" description="Phytochrome chromophore attachment site" evidence="5">
    <location>
        <begin position="453"/>
        <end position="589"/>
    </location>
</feature>
<evidence type="ECO:0000259" key="5">
    <source>
        <dbReference type="PROSITE" id="PS50046"/>
    </source>
</evidence>
<keyword evidence="1 3" id="KW-0807">Transducer</keyword>
<keyword evidence="4" id="KW-0472">Membrane</keyword>
<protein>
    <submittedName>
        <fullName evidence="8">GAF domain-containing protein</fullName>
    </submittedName>
</protein>
<dbReference type="Pfam" id="PF01590">
    <property type="entry name" value="GAF"/>
    <property type="match status" value="2"/>
</dbReference>
<keyword evidence="4" id="KW-1133">Transmembrane helix</keyword>
<dbReference type="AlphaFoldDB" id="A0AA97APF2"/>
<proteinExistence type="inferred from homology"/>
<dbReference type="InterPro" id="IPR029016">
    <property type="entry name" value="GAF-like_dom_sf"/>
</dbReference>
<dbReference type="GO" id="GO:0006935">
    <property type="term" value="P:chemotaxis"/>
    <property type="evidence" value="ECO:0007669"/>
    <property type="project" value="UniProtKB-ARBA"/>
</dbReference>
<dbReference type="PROSITE" id="PS50111">
    <property type="entry name" value="CHEMOTAXIS_TRANSDUC_2"/>
    <property type="match status" value="1"/>
</dbReference>
<accession>A0AA97APF2</accession>
<dbReference type="EMBL" id="CP053586">
    <property type="protein sequence ID" value="WNZ21468.1"/>
    <property type="molecule type" value="Genomic_DNA"/>
</dbReference>
<dbReference type="Gene3D" id="3.30.450.40">
    <property type="match status" value="2"/>
</dbReference>
<sequence>MRSTHPEPGQTPQPILSASSSPLLHWFHNLPIRRKQLLALFASEAISVVGLVGVGSWLIVNAGRAQLVDQARSEVAVNEIAYNVKINQMGFGFRGQSENAAIIQAAKEYAESRSVNSTLRAQVREILNNEVSARNIEYATLVGTDLRIIANANANRAGQKFDPQGLVGTVMNNPRQIKTSAIVSWAELENESPSLPDGLNQQDALIRYVLTPVRDPQTDAVIGVLVAGDIVNNKLPIVRDPLAAFNSGYSAVYQRQPTGELRLATSLDLGKATEIDQATAQVALPNKQLLEKAAAAPGTVVTQRVKVGEQTYTTAAQAINNFQNQPVAVLVRGTSEVGLNQLLLQSLLLQLLIAALAVAVDILLAGALGRSIAAPIERLRQVALRVAQGDRQARSPIFAADETGELAVAFNQLADSIETSESLLREQNQRQQQATERARLLTEITVQIRRSMDAEEILSMSVEGVRALLKADRVLIYRFNPDFKSGKITAESVGEGWIKGLGQTIHDPLTPASVERYKIGRISMVENLAEAQLSRCHCEILERLEVKANLVAPILVGDELIGLLCVHQCSAPRVWEAVEIELIQQLSTQIGYALAQANLLQQQQGIAERERQVNVLVTRMRESLDRSTILSTVVQEIKAILQVERAIVFQFDADWNGTVVAEAVEPGWTAAMKAKIKDPCFHEKYIEQYRNGRVQATNNILEANLTECHIKLLEPFQVKANLVAPIIVREALIGLLIVHQCSAPRIWQEGDINFMRQMAIQLGFALEQAELFSQKEAARLDAEALSEEQRRQKEALQMQLLELLSSVEGVSRGDLTVRADVTAGEIGTVADFFNSIVESLRQIVTQVKQSAELVGSALGENEDAVRQLAEAALKQAEETTHTLNSVEHMTQSIQMVAEKAQQAAQVARAASTTAEMGGSAMDMTVQNILNLRETIGETAKKVKRLGESSQQISKVVSLINQIALQTNLLAINAGIEAARAGEEGQGFAVVAEEVGELAARSAAATREIEEIVAAIQRETGQVVEAMEQSTTQVVEGTHLVEEAKHSLSQILAVSRQIDELVQSISSATVSQAETSEIVSHLMRQIAQVSEQTSASSRQVSQALRQTVSIAQDLQASVGTFEVGEDQRSFEF</sequence>
<evidence type="ECO:0000256" key="2">
    <source>
        <dbReference type="ARBA" id="ARBA00029447"/>
    </source>
</evidence>
<dbReference type="InterPro" id="IPR004089">
    <property type="entry name" value="MCPsignal_dom"/>
</dbReference>
<dbReference type="Pfam" id="PF00672">
    <property type="entry name" value="HAMP"/>
    <property type="match status" value="1"/>
</dbReference>